<dbReference type="Proteomes" id="UP000316621">
    <property type="component" value="Chromosome 8"/>
</dbReference>
<proteinExistence type="predicted"/>
<protein>
    <submittedName>
        <fullName evidence="1">Uncharacterized protein</fullName>
    </submittedName>
</protein>
<organism evidence="1 2">
    <name type="scientific">Papaver somniferum</name>
    <name type="common">Opium poppy</name>
    <dbReference type="NCBI Taxonomy" id="3469"/>
    <lineage>
        <taxon>Eukaryota</taxon>
        <taxon>Viridiplantae</taxon>
        <taxon>Streptophyta</taxon>
        <taxon>Embryophyta</taxon>
        <taxon>Tracheophyta</taxon>
        <taxon>Spermatophyta</taxon>
        <taxon>Magnoliopsida</taxon>
        <taxon>Ranunculales</taxon>
        <taxon>Papaveraceae</taxon>
        <taxon>Papaveroideae</taxon>
        <taxon>Papaver</taxon>
    </lineage>
</organism>
<accession>A0A4Y7KRU3</accession>
<name>A0A4Y7KRU3_PAPSO</name>
<dbReference type="Gramene" id="RZC74868">
    <property type="protein sequence ID" value="RZC74868"/>
    <property type="gene ID" value="C5167_050347"/>
</dbReference>
<reference evidence="1 2" key="1">
    <citation type="journal article" date="2018" name="Science">
        <title>The opium poppy genome and morphinan production.</title>
        <authorList>
            <person name="Guo L."/>
            <person name="Winzer T."/>
            <person name="Yang X."/>
            <person name="Li Y."/>
            <person name="Ning Z."/>
            <person name="He Z."/>
            <person name="Teodor R."/>
            <person name="Lu Y."/>
            <person name="Bowser T.A."/>
            <person name="Graham I.A."/>
            <person name="Ye K."/>
        </authorList>
    </citation>
    <scope>NUCLEOTIDE SEQUENCE [LARGE SCALE GENOMIC DNA]</scope>
    <source>
        <strain evidence="2">cv. HN1</strain>
        <tissue evidence="1">Leaves</tissue>
    </source>
</reference>
<dbReference type="AlphaFoldDB" id="A0A4Y7KRU3"/>
<sequence>MEILLKTSIQTMYQKVVEDQMKKVMMMMMSLKEMMEMAMGPRLHLAVSILRTMRRKIGTDVMARMTGDLLKNIRENKLGWLRMELNYDQQVFLSDGIVKSFHEAVEVVMNSYGCKLLVMKVLISVVIDAEG</sequence>
<gene>
    <name evidence="1" type="ORF">C5167_050347</name>
</gene>
<evidence type="ECO:0000313" key="2">
    <source>
        <dbReference type="Proteomes" id="UP000316621"/>
    </source>
</evidence>
<dbReference type="EMBL" id="CM010722">
    <property type="protein sequence ID" value="RZC74868.1"/>
    <property type="molecule type" value="Genomic_DNA"/>
</dbReference>
<evidence type="ECO:0000313" key="1">
    <source>
        <dbReference type="EMBL" id="RZC74868.1"/>
    </source>
</evidence>
<keyword evidence="2" id="KW-1185">Reference proteome</keyword>